<organism evidence="2 3">
    <name type="scientific">Ceratobasidium theobromae</name>
    <dbReference type="NCBI Taxonomy" id="1582974"/>
    <lineage>
        <taxon>Eukaryota</taxon>
        <taxon>Fungi</taxon>
        <taxon>Dikarya</taxon>
        <taxon>Basidiomycota</taxon>
        <taxon>Agaricomycotina</taxon>
        <taxon>Agaricomycetes</taxon>
        <taxon>Cantharellales</taxon>
        <taxon>Ceratobasidiaceae</taxon>
        <taxon>Ceratobasidium</taxon>
    </lineage>
</organism>
<protein>
    <submittedName>
        <fullName evidence="2">Mitotic spindle-associated MMXD complex subunit MIP18</fullName>
    </submittedName>
</protein>
<dbReference type="EMBL" id="SSOP01000021">
    <property type="protein sequence ID" value="KAB5594383.1"/>
    <property type="molecule type" value="Genomic_DNA"/>
</dbReference>
<evidence type="ECO:0000313" key="3">
    <source>
        <dbReference type="Proteomes" id="UP000383932"/>
    </source>
</evidence>
<reference evidence="2 3" key="1">
    <citation type="journal article" date="2019" name="Fungal Biol. Biotechnol.">
        <title>Draft genome sequence of fastidious pathogen Ceratobasidium theobromae, which causes vascular-streak dieback in Theobroma cacao.</title>
        <authorList>
            <person name="Ali S.S."/>
            <person name="Asman A."/>
            <person name="Shao J."/>
            <person name="Firmansyah A.P."/>
            <person name="Susilo A.W."/>
            <person name="Rosmana A."/>
            <person name="McMahon P."/>
            <person name="Junaid M."/>
            <person name="Guest D."/>
            <person name="Kheng T.Y."/>
            <person name="Meinhardt L.W."/>
            <person name="Bailey B.A."/>
        </authorList>
    </citation>
    <scope>NUCLEOTIDE SEQUENCE [LARGE SCALE GENOMIC DNA]</scope>
    <source>
        <strain evidence="2 3">CT2</strain>
    </source>
</reference>
<feature type="compositionally biased region" description="Acidic residues" evidence="1">
    <location>
        <begin position="53"/>
        <end position="66"/>
    </location>
</feature>
<proteinExistence type="predicted"/>
<feature type="region of interest" description="Disordered" evidence="1">
    <location>
        <begin position="47"/>
        <end position="75"/>
    </location>
</feature>
<dbReference type="OrthoDB" id="2746at2759"/>
<accession>A0A5N5QS38</accession>
<gene>
    <name evidence="2" type="ORF">CTheo_2160</name>
</gene>
<sequence length="75" mass="8224">MSEKINSNPTVFAPTKTTARKGLKTSRYLWSDEGEFQSVLAPAVKIDLSTTGEDTDDDDGEDEPIDSAEIFGERV</sequence>
<evidence type="ECO:0000313" key="2">
    <source>
        <dbReference type="EMBL" id="KAB5594383.1"/>
    </source>
</evidence>
<dbReference type="Proteomes" id="UP000383932">
    <property type="component" value="Unassembled WGS sequence"/>
</dbReference>
<name>A0A5N5QS38_9AGAM</name>
<evidence type="ECO:0000256" key="1">
    <source>
        <dbReference type="SAM" id="MobiDB-lite"/>
    </source>
</evidence>
<comment type="caution">
    <text evidence="2">The sequence shown here is derived from an EMBL/GenBank/DDBJ whole genome shotgun (WGS) entry which is preliminary data.</text>
</comment>
<dbReference type="AlphaFoldDB" id="A0A5N5QS38"/>
<keyword evidence="3" id="KW-1185">Reference proteome</keyword>